<evidence type="ECO:0000256" key="4">
    <source>
        <dbReference type="ARBA" id="ARBA00022833"/>
    </source>
</evidence>
<dbReference type="EMBL" id="CM017323">
    <property type="protein sequence ID" value="KAE8021280.1"/>
    <property type="molecule type" value="Genomic_DNA"/>
</dbReference>
<evidence type="ECO:0000256" key="7">
    <source>
        <dbReference type="SAM" id="MobiDB-lite"/>
    </source>
</evidence>
<evidence type="ECO:0000313" key="9">
    <source>
        <dbReference type="EMBL" id="KAE8021280.1"/>
    </source>
</evidence>
<dbReference type="OrthoDB" id="960395at2759"/>
<dbReference type="PANTHER" id="PTHR47287:SF15">
    <property type="entry name" value="ZINC FINGER PROTEIN 3-LIKE"/>
    <property type="match status" value="1"/>
</dbReference>
<dbReference type="PROSITE" id="PS50157">
    <property type="entry name" value="ZINC_FINGER_C2H2_2"/>
    <property type="match status" value="1"/>
</dbReference>
<feature type="region of interest" description="Disordered" evidence="7">
    <location>
        <begin position="1"/>
        <end position="37"/>
    </location>
</feature>
<gene>
    <name evidence="9" type="ORF">FH972_007186</name>
</gene>
<name>A0A5N6QWF7_9ROSI</name>
<evidence type="ECO:0000256" key="6">
    <source>
        <dbReference type="PROSITE-ProRule" id="PRU00042"/>
    </source>
</evidence>
<sequence>MADPAIYDFLNEPTTNSSKPSTRKPTQRQPTSSSRLFPCQFCPRKFYTSQALGGHQNAHKRERAALRRGYPTDARLARVKTEPPADPVAPYVEQFWADPFPTIHQFRASASSSSVPFGALHGNATPEVLSPPSDASDHLNLDLTLRL</sequence>
<evidence type="ECO:0000256" key="2">
    <source>
        <dbReference type="ARBA" id="ARBA00022723"/>
    </source>
</evidence>
<feature type="domain" description="C2H2-type" evidence="8">
    <location>
        <begin position="37"/>
        <end position="64"/>
    </location>
</feature>
<organism evidence="9 10">
    <name type="scientific">Carpinus fangiana</name>
    <dbReference type="NCBI Taxonomy" id="176857"/>
    <lineage>
        <taxon>Eukaryota</taxon>
        <taxon>Viridiplantae</taxon>
        <taxon>Streptophyta</taxon>
        <taxon>Embryophyta</taxon>
        <taxon>Tracheophyta</taxon>
        <taxon>Spermatophyta</taxon>
        <taxon>Magnoliopsida</taxon>
        <taxon>eudicotyledons</taxon>
        <taxon>Gunneridae</taxon>
        <taxon>Pentapetalae</taxon>
        <taxon>rosids</taxon>
        <taxon>fabids</taxon>
        <taxon>Fagales</taxon>
        <taxon>Betulaceae</taxon>
        <taxon>Carpinus</taxon>
    </lineage>
</organism>
<evidence type="ECO:0000256" key="3">
    <source>
        <dbReference type="ARBA" id="ARBA00022771"/>
    </source>
</evidence>
<evidence type="ECO:0000259" key="8">
    <source>
        <dbReference type="PROSITE" id="PS50157"/>
    </source>
</evidence>
<keyword evidence="2" id="KW-0479">Metal-binding</keyword>
<evidence type="ECO:0000256" key="5">
    <source>
        <dbReference type="ARBA" id="ARBA00023242"/>
    </source>
</evidence>
<proteinExistence type="predicted"/>
<keyword evidence="3 6" id="KW-0863">Zinc-finger</keyword>
<dbReference type="Proteomes" id="UP000327013">
    <property type="component" value="Chromosome 3"/>
</dbReference>
<dbReference type="GO" id="GO:0005634">
    <property type="term" value="C:nucleus"/>
    <property type="evidence" value="ECO:0007669"/>
    <property type="project" value="UniProtKB-SubCell"/>
</dbReference>
<dbReference type="PROSITE" id="PS00028">
    <property type="entry name" value="ZINC_FINGER_C2H2_1"/>
    <property type="match status" value="1"/>
</dbReference>
<dbReference type="AlphaFoldDB" id="A0A5N6QWF7"/>
<evidence type="ECO:0000256" key="1">
    <source>
        <dbReference type="ARBA" id="ARBA00004123"/>
    </source>
</evidence>
<dbReference type="PANTHER" id="PTHR47287">
    <property type="entry name" value="C2H2 AND C2HC ZINC FINGERS SUPERFAMILY PROTEIN"/>
    <property type="match status" value="1"/>
</dbReference>
<dbReference type="GO" id="GO:0009788">
    <property type="term" value="P:negative regulation of abscisic acid-activated signaling pathway"/>
    <property type="evidence" value="ECO:0007669"/>
    <property type="project" value="InterPro"/>
</dbReference>
<keyword evidence="5" id="KW-0539">Nucleus</keyword>
<keyword evidence="4" id="KW-0862">Zinc</keyword>
<accession>A0A5N6QWF7</accession>
<dbReference type="SUPFAM" id="SSF57667">
    <property type="entry name" value="beta-beta-alpha zinc fingers"/>
    <property type="match status" value="1"/>
</dbReference>
<evidence type="ECO:0000313" key="10">
    <source>
        <dbReference type="Proteomes" id="UP000327013"/>
    </source>
</evidence>
<dbReference type="InterPro" id="IPR036236">
    <property type="entry name" value="Znf_C2H2_sf"/>
</dbReference>
<dbReference type="InterPro" id="IPR013087">
    <property type="entry name" value="Znf_C2H2_type"/>
</dbReference>
<dbReference type="Gene3D" id="3.30.160.60">
    <property type="entry name" value="Classic Zinc Finger"/>
    <property type="match status" value="1"/>
</dbReference>
<protein>
    <recommendedName>
        <fullName evidence="8">C2H2-type domain-containing protein</fullName>
    </recommendedName>
</protein>
<reference evidence="9 10" key="1">
    <citation type="submission" date="2019-06" db="EMBL/GenBank/DDBJ databases">
        <title>A chromosomal-level reference genome of Carpinus fangiana (Coryloideae, Betulaceae).</title>
        <authorList>
            <person name="Yang X."/>
            <person name="Wang Z."/>
            <person name="Zhang L."/>
            <person name="Hao G."/>
            <person name="Liu J."/>
            <person name="Yang Y."/>
        </authorList>
    </citation>
    <scope>NUCLEOTIDE SEQUENCE [LARGE SCALE GENOMIC DNA]</scope>
    <source>
        <strain evidence="9">Cfa_2016G</strain>
        <tissue evidence="9">Leaf</tissue>
    </source>
</reference>
<comment type="subcellular location">
    <subcellularLocation>
        <location evidence="1">Nucleus</location>
    </subcellularLocation>
</comment>
<keyword evidence="10" id="KW-1185">Reference proteome</keyword>
<dbReference type="GO" id="GO:0008270">
    <property type="term" value="F:zinc ion binding"/>
    <property type="evidence" value="ECO:0007669"/>
    <property type="project" value="UniProtKB-KW"/>
</dbReference>
<dbReference type="InterPro" id="IPR044246">
    <property type="entry name" value="ZFP3-like"/>
</dbReference>